<feature type="signal peptide" evidence="2">
    <location>
        <begin position="1"/>
        <end position="22"/>
    </location>
</feature>
<keyword evidence="2" id="KW-0732">Signal</keyword>
<reference evidence="3 4" key="1">
    <citation type="submission" date="2015-07" db="EMBL/GenBank/DDBJ databases">
        <title>Draft genome of Bellilinea caldifistulae DSM 17877.</title>
        <authorList>
            <person name="Hemp J."/>
            <person name="Ward L.M."/>
            <person name="Pace L.A."/>
            <person name="Fischer W.W."/>
        </authorList>
    </citation>
    <scope>NUCLEOTIDE SEQUENCE [LARGE SCALE GENOMIC DNA]</scope>
    <source>
        <strain evidence="3 4">GOMI-1</strain>
    </source>
</reference>
<sequence>MKTIRFLLLISFLAALVVPTQAAQADEGDSPWGDFLNPDGSIAWDQLTDLGTVSEPADWMDITLPGGLVIDLDATYHRYQTPTGNIVVLPSPATLFFMALHPVESGLTDAESMLGNGASILAMLVGPSMTSDQLAQLVSQGYTDPAEFFQAVIDGREDIWSIINRNFFFEIMIMSFDSGFLVNALLLYLNGVADCESIPGGCAGLLADCSDGNCLPETPICPAPTITQAPVTLTIHKVAPENPLVVGQDPEKRGADIQAQASIPPVIFTWYEQIHDPPTCESTSSGNGGGCPGPGSRYEDNWDPSMENNPGYEVVDGEIHCIEHVEILPEAITEVQANAQLSPESRYWILNDLTSKYYEAYIHQPRFNLVPEMAQMSSSCGGDGVCTAETQVLNVPFADPGTFNLRMWVYTAGTFFNWNGVSIPITQPRVLFTEDAMQVYVTLVTLLPAGAP</sequence>
<evidence type="ECO:0000256" key="2">
    <source>
        <dbReference type="SAM" id="SignalP"/>
    </source>
</evidence>
<proteinExistence type="predicted"/>
<dbReference type="Proteomes" id="UP000050514">
    <property type="component" value="Unassembled WGS sequence"/>
</dbReference>
<feature type="chain" id="PRO_5006133135" evidence="2">
    <location>
        <begin position="23"/>
        <end position="452"/>
    </location>
</feature>
<evidence type="ECO:0000313" key="4">
    <source>
        <dbReference type="Proteomes" id="UP000050514"/>
    </source>
</evidence>
<gene>
    <name evidence="3" type="ORF">AC812_02610</name>
</gene>
<dbReference type="AlphaFoldDB" id="A0A0P6XMV8"/>
<accession>A0A0P6XMV8</accession>
<dbReference type="EMBL" id="LGHJ01000008">
    <property type="protein sequence ID" value="KPL77757.1"/>
    <property type="molecule type" value="Genomic_DNA"/>
</dbReference>
<organism evidence="3 4">
    <name type="scientific">Bellilinea caldifistulae</name>
    <dbReference type="NCBI Taxonomy" id="360411"/>
    <lineage>
        <taxon>Bacteria</taxon>
        <taxon>Bacillati</taxon>
        <taxon>Chloroflexota</taxon>
        <taxon>Anaerolineae</taxon>
        <taxon>Anaerolineales</taxon>
        <taxon>Anaerolineaceae</taxon>
        <taxon>Bellilinea</taxon>
    </lineage>
</organism>
<dbReference type="STRING" id="360411.AC812_02610"/>
<feature type="region of interest" description="Disordered" evidence="1">
    <location>
        <begin position="277"/>
        <end position="299"/>
    </location>
</feature>
<protein>
    <submittedName>
        <fullName evidence="3">Uncharacterized protein</fullName>
    </submittedName>
</protein>
<keyword evidence="4" id="KW-1185">Reference proteome</keyword>
<dbReference type="RefSeq" id="WP_061914317.1">
    <property type="nucleotide sequence ID" value="NZ_DF967971.1"/>
</dbReference>
<comment type="caution">
    <text evidence="3">The sequence shown here is derived from an EMBL/GenBank/DDBJ whole genome shotgun (WGS) entry which is preliminary data.</text>
</comment>
<evidence type="ECO:0000313" key="3">
    <source>
        <dbReference type="EMBL" id="KPL77757.1"/>
    </source>
</evidence>
<name>A0A0P6XMV8_9CHLR</name>
<evidence type="ECO:0000256" key="1">
    <source>
        <dbReference type="SAM" id="MobiDB-lite"/>
    </source>
</evidence>